<gene>
    <name evidence="11" type="ORF">SAMN04488589_2776</name>
</gene>
<evidence type="ECO:0000256" key="7">
    <source>
        <dbReference type="ARBA" id="ARBA00022989"/>
    </source>
</evidence>
<dbReference type="OrthoDB" id="214119at2157"/>
<keyword evidence="7 10" id="KW-1133">Transmembrane helix</keyword>
<evidence type="ECO:0000256" key="2">
    <source>
        <dbReference type="ARBA" id="ARBA00008417"/>
    </source>
</evidence>
<evidence type="ECO:0000256" key="8">
    <source>
        <dbReference type="ARBA" id="ARBA00023136"/>
    </source>
</evidence>
<feature type="transmembrane region" description="Helical" evidence="10">
    <location>
        <begin position="318"/>
        <end position="345"/>
    </location>
</feature>
<dbReference type="InterPro" id="IPR048279">
    <property type="entry name" value="MdtK-like"/>
</dbReference>
<dbReference type="EMBL" id="FNCA01000013">
    <property type="protein sequence ID" value="SDG35003.1"/>
    <property type="molecule type" value="Genomic_DNA"/>
</dbReference>
<dbReference type="Pfam" id="PF01554">
    <property type="entry name" value="MatE"/>
    <property type="match status" value="2"/>
</dbReference>
<feature type="transmembrane region" description="Helical" evidence="10">
    <location>
        <begin position="391"/>
        <end position="411"/>
    </location>
</feature>
<dbReference type="AlphaFoldDB" id="A0A7Z7B3U4"/>
<organism evidence="11 12">
    <name type="scientific">Methanolobus vulcani</name>
    <dbReference type="NCBI Taxonomy" id="38026"/>
    <lineage>
        <taxon>Archaea</taxon>
        <taxon>Methanobacteriati</taxon>
        <taxon>Methanobacteriota</taxon>
        <taxon>Stenosarchaea group</taxon>
        <taxon>Methanomicrobia</taxon>
        <taxon>Methanosarcinales</taxon>
        <taxon>Methanosarcinaceae</taxon>
        <taxon>Methanolobus</taxon>
    </lineage>
</organism>
<feature type="transmembrane region" description="Helical" evidence="10">
    <location>
        <begin position="246"/>
        <end position="264"/>
    </location>
</feature>
<evidence type="ECO:0000256" key="5">
    <source>
        <dbReference type="ARBA" id="ARBA00022475"/>
    </source>
</evidence>
<reference evidence="11 12" key="1">
    <citation type="submission" date="2016-10" db="EMBL/GenBank/DDBJ databases">
        <authorList>
            <person name="Varghese N."/>
            <person name="Submissions S."/>
        </authorList>
    </citation>
    <scope>NUCLEOTIDE SEQUENCE [LARGE SCALE GENOMIC DNA]</scope>
    <source>
        <strain evidence="11 12">PL 12/M</strain>
    </source>
</reference>
<dbReference type="PANTHER" id="PTHR43823">
    <property type="entry name" value="SPORULATION PROTEIN YKVU"/>
    <property type="match status" value="1"/>
</dbReference>
<keyword evidence="4" id="KW-0813">Transport</keyword>
<dbReference type="GO" id="GO:0042910">
    <property type="term" value="F:xenobiotic transmembrane transporter activity"/>
    <property type="evidence" value="ECO:0007669"/>
    <property type="project" value="InterPro"/>
</dbReference>
<feature type="transmembrane region" description="Helical" evidence="10">
    <location>
        <begin position="284"/>
        <end position="306"/>
    </location>
</feature>
<protein>
    <recommendedName>
        <fullName evidence="3">Multidrug export protein MepA</fullName>
    </recommendedName>
</protein>
<feature type="transmembrane region" description="Helical" evidence="10">
    <location>
        <begin position="48"/>
        <end position="72"/>
    </location>
</feature>
<proteinExistence type="inferred from homology"/>
<dbReference type="GO" id="GO:0046677">
    <property type="term" value="P:response to antibiotic"/>
    <property type="evidence" value="ECO:0007669"/>
    <property type="project" value="UniProtKB-KW"/>
</dbReference>
<feature type="transmembrane region" description="Helical" evidence="10">
    <location>
        <begin position="357"/>
        <end position="379"/>
    </location>
</feature>
<name>A0A7Z7B3U4_9EURY</name>
<dbReference type="CDD" id="cd13143">
    <property type="entry name" value="MATE_MepA_like"/>
    <property type="match status" value="1"/>
</dbReference>
<evidence type="ECO:0000256" key="6">
    <source>
        <dbReference type="ARBA" id="ARBA00022692"/>
    </source>
</evidence>
<keyword evidence="6 10" id="KW-0812">Transmembrane</keyword>
<feature type="transmembrane region" description="Helical" evidence="10">
    <location>
        <begin position="417"/>
        <end position="437"/>
    </location>
</feature>
<dbReference type="InterPro" id="IPR045070">
    <property type="entry name" value="MATE_MepA-like"/>
</dbReference>
<dbReference type="NCBIfam" id="TIGR00797">
    <property type="entry name" value="matE"/>
    <property type="match status" value="1"/>
</dbReference>
<dbReference type="InterPro" id="IPR002528">
    <property type="entry name" value="MATE_fam"/>
</dbReference>
<accession>A0A7Z7B3U4</accession>
<evidence type="ECO:0000313" key="12">
    <source>
        <dbReference type="Proteomes" id="UP000199259"/>
    </source>
</evidence>
<evidence type="ECO:0000256" key="10">
    <source>
        <dbReference type="SAM" id="Phobius"/>
    </source>
</evidence>
<keyword evidence="5" id="KW-1003">Cell membrane</keyword>
<evidence type="ECO:0000313" key="11">
    <source>
        <dbReference type="EMBL" id="SDG35003.1"/>
    </source>
</evidence>
<evidence type="ECO:0000256" key="9">
    <source>
        <dbReference type="ARBA" id="ARBA00023251"/>
    </source>
</evidence>
<keyword evidence="12" id="KW-1185">Reference proteome</keyword>
<dbReference type="GO" id="GO:0005886">
    <property type="term" value="C:plasma membrane"/>
    <property type="evidence" value="ECO:0007669"/>
    <property type="project" value="UniProtKB-SubCell"/>
</dbReference>
<dbReference type="GO" id="GO:0015297">
    <property type="term" value="F:antiporter activity"/>
    <property type="evidence" value="ECO:0007669"/>
    <property type="project" value="InterPro"/>
</dbReference>
<comment type="subcellular location">
    <subcellularLocation>
        <location evidence="1">Cell membrane</location>
        <topology evidence="1">Multi-pass membrane protein</topology>
    </subcellularLocation>
</comment>
<dbReference type="PANTHER" id="PTHR43823:SF3">
    <property type="entry name" value="MULTIDRUG EXPORT PROTEIN MEPA"/>
    <property type="match status" value="1"/>
</dbReference>
<feature type="transmembrane region" description="Helical" evidence="10">
    <location>
        <begin position="12"/>
        <end position="36"/>
    </location>
</feature>
<comment type="caution">
    <text evidence="11">The sequence shown here is derived from an EMBL/GenBank/DDBJ whole genome shotgun (WGS) entry which is preliminary data.</text>
</comment>
<evidence type="ECO:0000256" key="3">
    <source>
        <dbReference type="ARBA" id="ARBA00022106"/>
    </source>
</evidence>
<dbReference type="PIRSF" id="PIRSF006603">
    <property type="entry name" value="DinF"/>
    <property type="match status" value="1"/>
</dbReference>
<feature type="transmembrane region" description="Helical" evidence="10">
    <location>
        <begin position="93"/>
        <end position="116"/>
    </location>
</feature>
<feature type="transmembrane region" description="Helical" evidence="10">
    <location>
        <begin position="196"/>
        <end position="216"/>
    </location>
</feature>
<keyword evidence="8 10" id="KW-0472">Membrane</keyword>
<evidence type="ECO:0000256" key="4">
    <source>
        <dbReference type="ARBA" id="ARBA00022448"/>
    </source>
</evidence>
<dbReference type="Proteomes" id="UP000199259">
    <property type="component" value="Unassembled WGS sequence"/>
</dbReference>
<dbReference type="InterPro" id="IPR051327">
    <property type="entry name" value="MATE_MepA_subfamily"/>
</dbReference>
<feature type="transmembrane region" description="Helical" evidence="10">
    <location>
        <begin position="136"/>
        <end position="157"/>
    </location>
</feature>
<comment type="similarity">
    <text evidence="2">Belongs to the multi antimicrobial extrusion (MATE) (TC 2.A.66.1) family. MepA subfamily.</text>
</comment>
<feature type="transmembrane region" description="Helical" evidence="10">
    <location>
        <begin position="169"/>
        <end position="190"/>
    </location>
</feature>
<sequence>MVNDHQLCHDSICSLFCRFTLPAVAGIVVAGIQTIVDGFFIGNGVGSQGLAAITLAFPVLMFIVAIGIMFGIGSSSLVALELGCGNRKRARRIVANVFSILILLGAAISATGLLFLHHLIALLGASSSSGAMVEDYLGIILAGAVFVLFSLAMEPLVRNDGRPVFAMKIMVVSVMINVLLDYVFVIRMGLGMGGAAFATMIAFAMISVLNASHFFSSRAKLRVGIRDFAIDPILLGQIIRSGMPSFVMQFSISLLLLVHNFMLLRYGSEVEVSAFGIIDYSFSMFYMLFEGIAMGMQPIIGFNYGAGLYGRVSRTLKLAMLASFVVGVAGFMLFTIFPGVVAGIFNPDDAHLLDVTVNAMRIFMVSLLVQGVIVVNATYYQSVNKIRSSMLIHLGRVFVFVLPLLFMLPALFGLTGIWLATPVADVMMFVVVMFMVSGEIKRLEEKKLECLMSREKCKNITPQY</sequence>
<keyword evidence="9" id="KW-0046">Antibiotic resistance</keyword>
<evidence type="ECO:0000256" key="1">
    <source>
        <dbReference type="ARBA" id="ARBA00004651"/>
    </source>
</evidence>